<dbReference type="NCBIfam" id="NF002668">
    <property type="entry name" value="PRK02382.1"/>
    <property type="match status" value="1"/>
</dbReference>
<dbReference type="EC" id="3.5.2.3" evidence="6"/>
<dbReference type="GO" id="GO:0006221">
    <property type="term" value="P:pyrimidine nucleotide biosynthetic process"/>
    <property type="evidence" value="ECO:0007669"/>
    <property type="project" value="UniProtKB-KW"/>
</dbReference>
<dbReference type="NCBIfam" id="TIGR00857">
    <property type="entry name" value="pyrC_multi"/>
    <property type="match status" value="1"/>
</dbReference>
<evidence type="ECO:0000256" key="3">
    <source>
        <dbReference type="ARBA" id="ARBA00022801"/>
    </source>
</evidence>
<sequence length="447" mass="49042">MDINFDLAVSNGLVYTNNGLKSIDIWIKEGRIAALGGPHRAAEKIDAQGMLVLPGCIDAHVHFRDPGPSYKEDWLSGSTASAAGGISTVIDQPNTDPRTLDRISFEMKLERARASSVVDYCINGGPGKIEELKKAGAQAIGEIFCYEHSDPEIVRILAETRRLGLLATIHAEDGSIIKEMAMALSSRQDPEVHSLARPVEAEVQAIEKVSGWSDRLHICHISSGQGLNLIERTRQEWTREETVAAEPKSAAHNNANSRLTCEVTPHHLLLNVKDYKKQGSLLKMNPPLRGKADSERLWEGLRTGSIDILASDHAPHLPEEKGEDIWEAPAGVPGVETMLPLMLFAVRRNLLRLDRLVDALATRPARIFGLAGKGAIKVGKDADLVIVDPKRVAEIRADRLHSRADWTPYEGMKAIFPRMTIIRGSVVWDDDLAVGPGYGRFQGAQLQ</sequence>
<dbReference type="PANTHER" id="PTHR43668:SF2">
    <property type="entry name" value="ALLANTOINASE"/>
    <property type="match status" value="1"/>
</dbReference>
<dbReference type="InterPro" id="IPR006680">
    <property type="entry name" value="Amidohydro-rel"/>
</dbReference>
<accession>A0A0W8F4Y7</accession>
<dbReference type="Pfam" id="PF01979">
    <property type="entry name" value="Amidohydro_1"/>
    <property type="match status" value="1"/>
</dbReference>
<keyword evidence="4" id="KW-0665">Pyrimidine biosynthesis</keyword>
<evidence type="ECO:0000256" key="1">
    <source>
        <dbReference type="ARBA" id="ARBA00001947"/>
    </source>
</evidence>
<feature type="domain" description="Amidohydrolase-related" evidence="5">
    <location>
        <begin position="51"/>
        <end position="406"/>
    </location>
</feature>
<dbReference type="InterPro" id="IPR011059">
    <property type="entry name" value="Metal-dep_hydrolase_composite"/>
</dbReference>
<dbReference type="SUPFAM" id="SSF51338">
    <property type="entry name" value="Composite domain of metallo-dependent hydrolases"/>
    <property type="match status" value="1"/>
</dbReference>
<dbReference type="GO" id="GO:0004038">
    <property type="term" value="F:allantoinase activity"/>
    <property type="evidence" value="ECO:0007669"/>
    <property type="project" value="TreeGrafter"/>
</dbReference>
<dbReference type="GO" id="GO:0005737">
    <property type="term" value="C:cytoplasm"/>
    <property type="evidence" value="ECO:0007669"/>
    <property type="project" value="TreeGrafter"/>
</dbReference>
<dbReference type="GO" id="GO:0046872">
    <property type="term" value="F:metal ion binding"/>
    <property type="evidence" value="ECO:0007669"/>
    <property type="project" value="UniProtKB-KW"/>
</dbReference>
<evidence type="ECO:0000313" key="6">
    <source>
        <dbReference type="EMBL" id="KUG15940.1"/>
    </source>
</evidence>
<dbReference type="PROSITE" id="PS00483">
    <property type="entry name" value="DIHYDROOROTASE_2"/>
    <property type="match status" value="1"/>
</dbReference>
<comment type="caution">
    <text evidence="6">The sequence shown here is derived from an EMBL/GenBank/DDBJ whole genome shotgun (WGS) entry which is preliminary data.</text>
</comment>
<proteinExistence type="inferred from homology"/>
<dbReference type="Gene3D" id="2.30.40.10">
    <property type="entry name" value="Urease, subunit C, domain 1"/>
    <property type="match status" value="1"/>
</dbReference>
<dbReference type="EMBL" id="LNQE01001520">
    <property type="protein sequence ID" value="KUG15940.1"/>
    <property type="molecule type" value="Genomic_DNA"/>
</dbReference>
<reference evidence="6" key="1">
    <citation type="journal article" date="2015" name="Proc. Natl. Acad. Sci. U.S.A.">
        <title>Networks of energetic and metabolic interactions define dynamics in microbial communities.</title>
        <authorList>
            <person name="Embree M."/>
            <person name="Liu J.K."/>
            <person name="Al-Bassam M.M."/>
            <person name="Zengler K."/>
        </authorList>
    </citation>
    <scope>NUCLEOTIDE SEQUENCE</scope>
</reference>
<comment type="cofactor">
    <cofactor evidence="1">
        <name>Zn(2+)</name>
        <dbReference type="ChEBI" id="CHEBI:29105"/>
    </cofactor>
</comment>
<organism evidence="6">
    <name type="scientific">hydrocarbon metagenome</name>
    <dbReference type="NCBI Taxonomy" id="938273"/>
    <lineage>
        <taxon>unclassified sequences</taxon>
        <taxon>metagenomes</taxon>
        <taxon>ecological metagenomes</taxon>
    </lineage>
</organism>
<keyword evidence="2" id="KW-0479">Metal-binding</keyword>
<evidence type="ECO:0000256" key="2">
    <source>
        <dbReference type="ARBA" id="ARBA00022723"/>
    </source>
</evidence>
<dbReference type="GO" id="GO:0006145">
    <property type="term" value="P:purine nucleobase catabolic process"/>
    <property type="evidence" value="ECO:0007669"/>
    <property type="project" value="TreeGrafter"/>
</dbReference>
<dbReference type="SUPFAM" id="SSF51556">
    <property type="entry name" value="Metallo-dependent hydrolases"/>
    <property type="match status" value="1"/>
</dbReference>
<dbReference type="InterPro" id="IPR004722">
    <property type="entry name" value="DHOase"/>
</dbReference>
<name>A0A0W8F4Y7_9ZZZZ</name>
<protein>
    <submittedName>
        <fullName evidence="6">Dihydroorotase</fullName>
        <ecNumber evidence="6">3.5.2.3</ecNumber>
    </submittedName>
</protein>
<keyword evidence="3 6" id="KW-0378">Hydrolase</keyword>
<dbReference type="InterPro" id="IPR002195">
    <property type="entry name" value="Dihydroorotase_CS"/>
</dbReference>
<gene>
    <name evidence="6" type="ORF">ASZ90_014448</name>
</gene>
<dbReference type="CDD" id="cd01318">
    <property type="entry name" value="DHOase_IIb"/>
    <property type="match status" value="1"/>
</dbReference>
<evidence type="ECO:0000259" key="5">
    <source>
        <dbReference type="Pfam" id="PF01979"/>
    </source>
</evidence>
<dbReference type="PANTHER" id="PTHR43668">
    <property type="entry name" value="ALLANTOINASE"/>
    <property type="match status" value="1"/>
</dbReference>
<dbReference type="GO" id="GO:0004151">
    <property type="term" value="F:dihydroorotase activity"/>
    <property type="evidence" value="ECO:0007669"/>
    <property type="project" value="UniProtKB-EC"/>
</dbReference>
<dbReference type="InterPro" id="IPR032466">
    <property type="entry name" value="Metal_Hydrolase"/>
</dbReference>
<dbReference type="HAMAP" id="MF_00220_A">
    <property type="entry name" value="PyrC_classI_A"/>
    <property type="match status" value="1"/>
</dbReference>
<dbReference type="PROSITE" id="PS00482">
    <property type="entry name" value="DIHYDROOROTASE_1"/>
    <property type="match status" value="1"/>
</dbReference>
<dbReference type="InterPro" id="IPR050138">
    <property type="entry name" value="DHOase/Allantoinase_Hydrolase"/>
</dbReference>
<dbReference type="AlphaFoldDB" id="A0A0W8F4Y7"/>
<dbReference type="Gene3D" id="3.20.20.140">
    <property type="entry name" value="Metal-dependent hydrolases"/>
    <property type="match status" value="1"/>
</dbReference>
<evidence type="ECO:0000256" key="4">
    <source>
        <dbReference type="ARBA" id="ARBA00022975"/>
    </source>
</evidence>